<feature type="compositionally biased region" description="Low complexity" evidence="4">
    <location>
        <begin position="34"/>
        <end position="45"/>
    </location>
</feature>
<feature type="region of interest" description="Disordered" evidence="4">
    <location>
        <begin position="34"/>
        <end position="91"/>
    </location>
</feature>
<dbReference type="InterPro" id="IPR036191">
    <property type="entry name" value="RRF_sf"/>
</dbReference>
<comment type="function">
    <text evidence="3">Necessary for protein synthesis in mitochondria. Functions as a ribosome recycling factor in mitochondria.</text>
</comment>
<evidence type="ECO:0000259" key="5">
    <source>
        <dbReference type="Pfam" id="PF01765"/>
    </source>
</evidence>
<dbReference type="SUPFAM" id="SSF55194">
    <property type="entry name" value="Ribosome recycling factor, RRF"/>
    <property type="match status" value="1"/>
</dbReference>
<dbReference type="Gene3D" id="1.10.132.20">
    <property type="entry name" value="Ribosome-recycling factor"/>
    <property type="match status" value="1"/>
</dbReference>
<reference evidence="6 7" key="1">
    <citation type="submission" date="2021-12" db="EMBL/GenBank/DDBJ databases">
        <title>High titer production of polyol ester of fatty acids by Rhodotorula paludigena BS15 towards product separation-free biomass refinery.</title>
        <authorList>
            <person name="Mano J."/>
            <person name="Ono H."/>
            <person name="Tanaka T."/>
            <person name="Naito K."/>
            <person name="Sushida H."/>
            <person name="Ike M."/>
            <person name="Tokuyasu K."/>
            <person name="Kitaoka M."/>
        </authorList>
    </citation>
    <scope>NUCLEOTIDE SEQUENCE [LARGE SCALE GENOMIC DNA]</scope>
    <source>
        <strain evidence="6 7">BS15</strain>
    </source>
</reference>
<dbReference type="EMBL" id="BQKY01000002">
    <property type="protein sequence ID" value="GJN88037.1"/>
    <property type="molecule type" value="Genomic_DNA"/>
</dbReference>
<name>A0AAV5GFB6_9BASI</name>
<sequence>MSSRVVHSLVRPALRVAAQRAPPLASACPRAAAVASSAPRPSPASFVPLRTKKTKASKKPAAQAFEEDDDYEAGPGKGKGGKRGKGKMLTEDELLDKQLPGEQFELKKLEKDMADSIDRLRVSLKQVVGRVGRVSPSLLDNVRVETPEGKRPLAEFASVTVKDGKDLLVTCYEEAGVKPVTAAIYASPLNLAPQTTANTLALRVPVPRADWDKRQQLVRDAQGLCEKARIAIRQVRIDGQKEIKRDVDGKVIGKEEARGEGKKLDDATKKKTAEVDKIFEDAKKVLMDE</sequence>
<dbReference type="PANTHER" id="PTHR20982:SF3">
    <property type="entry name" value="MITOCHONDRIAL RIBOSOME RECYCLING FACTOR PSEUDO 1"/>
    <property type="match status" value="1"/>
</dbReference>
<dbReference type="Pfam" id="PF01765">
    <property type="entry name" value="RRF"/>
    <property type="match status" value="1"/>
</dbReference>
<evidence type="ECO:0000256" key="1">
    <source>
        <dbReference type="ARBA" id="ARBA00005912"/>
    </source>
</evidence>
<evidence type="ECO:0000313" key="6">
    <source>
        <dbReference type="EMBL" id="GJN88037.1"/>
    </source>
</evidence>
<keyword evidence="2" id="KW-0648">Protein biosynthesis</keyword>
<dbReference type="FunFam" id="3.30.1360.40:FF:000001">
    <property type="entry name" value="Ribosome-recycling factor"/>
    <property type="match status" value="1"/>
</dbReference>
<dbReference type="GO" id="GO:0043023">
    <property type="term" value="F:ribosomal large subunit binding"/>
    <property type="evidence" value="ECO:0007669"/>
    <property type="project" value="TreeGrafter"/>
</dbReference>
<comment type="similarity">
    <text evidence="1">Belongs to the RRF family.</text>
</comment>
<evidence type="ECO:0000256" key="4">
    <source>
        <dbReference type="SAM" id="MobiDB-lite"/>
    </source>
</evidence>
<dbReference type="Gene3D" id="3.30.1360.40">
    <property type="match status" value="1"/>
</dbReference>
<dbReference type="GO" id="GO:0006412">
    <property type="term" value="P:translation"/>
    <property type="evidence" value="ECO:0007669"/>
    <property type="project" value="UniProtKB-KW"/>
</dbReference>
<dbReference type="GO" id="GO:0005739">
    <property type="term" value="C:mitochondrion"/>
    <property type="evidence" value="ECO:0007669"/>
    <property type="project" value="TreeGrafter"/>
</dbReference>
<evidence type="ECO:0000313" key="7">
    <source>
        <dbReference type="Proteomes" id="UP001342314"/>
    </source>
</evidence>
<feature type="domain" description="Ribosome recycling factor" evidence="5">
    <location>
        <begin position="130"/>
        <end position="287"/>
    </location>
</feature>
<dbReference type="InterPro" id="IPR023584">
    <property type="entry name" value="Ribosome_recyc_fac_dom"/>
</dbReference>
<gene>
    <name evidence="6" type="ORF">Rhopal_000993-T1</name>
</gene>
<comment type="caution">
    <text evidence="6">The sequence shown here is derived from an EMBL/GenBank/DDBJ whole genome shotgun (WGS) entry which is preliminary data.</text>
</comment>
<dbReference type="AlphaFoldDB" id="A0AAV5GFB6"/>
<accession>A0AAV5GFB6</accession>
<keyword evidence="7" id="KW-1185">Reference proteome</keyword>
<organism evidence="6 7">
    <name type="scientific">Rhodotorula paludigena</name>
    <dbReference type="NCBI Taxonomy" id="86838"/>
    <lineage>
        <taxon>Eukaryota</taxon>
        <taxon>Fungi</taxon>
        <taxon>Dikarya</taxon>
        <taxon>Basidiomycota</taxon>
        <taxon>Pucciniomycotina</taxon>
        <taxon>Microbotryomycetes</taxon>
        <taxon>Sporidiobolales</taxon>
        <taxon>Sporidiobolaceae</taxon>
        <taxon>Rhodotorula</taxon>
    </lineage>
</organism>
<dbReference type="Proteomes" id="UP001342314">
    <property type="component" value="Unassembled WGS sequence"/>
</dbReference>
<dbReference type="PANTHER" id="PTHR20982">
    <property type="entry name" value="RIBOSOME RECYCLING FACTOR"/>
    <property type="match status" value="1"/>
</dbReference>
<proteinExistence type="inferred from homology"/>
<evidence type="ECO:0000256" key="3">
    <source>
        <dbReference type="ARBA" id="ARBA00024909"/>
    </source>
</evidence>
<dbReference type="InterPro" id="IPR002661">
    <property type="entry name" value="Ribosome_recyc_fac"/>
</dbReference>
<protein>
    <recommendedName>
        <fullName evidence="5">Ribosome recycling factor domain-containing protein</fullName>
    </recommendedName>
</protein>
<evidence type="ECO:0000256" key="2">
    <source>
        <dbReference type="ARBA" id="ARBA00022917"/>
    </source>
</evidence>